<evidence type="ECO:0000313" key="8">
    <source>
        <dbReference type="Proteomes" id="UP001162131"/>
    </source>
</evidence>
<dbReference type="FunFam" id="3.60.21.10:FF:000015">
    <property type="entry name" value="Vacuolar protein sorting-associated protein 29"/>
    <property type="match status" value="1"/>
</dbReference>
<dbReference type="PANTHER" id="PTHR11124">
    <property type="entry name" value="VACUOLAR SORTING PROTEIN VPS29"/>
    <property type="match status" value="1"/>
</dbReference>
<comment type="similarity">
    <text evidence="1 5">Belongs to the VPS29 family.</text>
</comment>
<proteinExistence type="inferred from homology"/>
<comment type="caution">
    <text evidence="7">The sequence shown here is derived from an EMBL/GenBank/DDBJ whole genome shotgun (WGS) entry which is preliminary data.</text>
</comment>
<dbReference type="Pfam" id="PF12850">
    <property type="entry name" value="Metallophos_2"/>
    <property type="match status" value="1"/>
</dbReference>
<evidence type="ECO:0000313" key="7">
    <source>
        <dbReference type="EMBL" id="CAG9310930.1"/>
    </source>
</evidence>
<dbReference type="EMBL" id="CAJZBQ010000003">
    <property type="protein sequence ID" value="CAG9310930.1"/>
    <property type="molecule type" value="Genomic_DNA"/>
</dbReference>
<dbReference type="InterPro" id="IPR024654">
    <property type="entry name" value="Calcineurin-like_PHP_lpxH"/>
</dbReference>
<keyword evidence="4" id="KW-0653">Protein transport</keyword>
<protein>
    <recommendedName>
        <fullName evidence="2 5">Vacuolar protein sorting-associated protein 29</fullName>
    </recommendedName>
</protein>
<accession>A0AAU9IN67</accession>
<dbReference type="Gene3D" id="3.60.21.10">
    <property type="match status" value="1"/>
</dbReference>
<dbReference type="AlphaFoldDB" id="A0AAU9IN67"/>
<dbReference type="GO" id="GO:0042147">
    <property type="term" value="P:retrograde transport, endosome to Golgi"/>
    <property type="evidence" value="ECO:0007669"/>
    <property type="project" value="InterPro"/>
</dbReference>
<feature type="domain" description="Calcineurin-like phosphoesterase" evidence="6">
    <location>
        <begin position="8"/>
        <end position="145"/>
    </location>
</feature>
<evidence type="ECO:0000256" key="5">
    <source>
        <dbReference type="RuleBase" id="RU362040"/>
    </source>
</evidence>
<keyword evidence="3" id="KW-0813">Transport</keyword>
<keyword evidence="8" id="KW-1185">Reference proteome</keyword>
<sequence length="187" mass="20423">MSQFGELVLLIGDLHIPQRAVDLPEKFKELLVPGKVQHVFCTGNIGSREYSDWLKGLASNIHITRGDFDEGATLPETKVVSIGDWKIGLIHGHQVIPWGDKEALGNLQRQLDCDILVSGHTHALSIESLDGKYFINPGSATGAYSAITAEVKASFIIMAFQGNEATLFIYELIDGNISVNKAQFSKS</sequence>
<dbReference type="SUPFAM" id="SSF56300">
    <property type="entry name" value="Metallo-dependent phosphatases"/>
    <property type="match status" value="1"/>
</dbReference>
<evidence type="ECO:0000256" key="2">
    <source>
        <dbReference type="ARBA" id="ARBA00017767"/>
    </source>
</evidence>
<dbReference type="NCBIfam" id="TIGR00040">
    <property type="entry name" value="yfcE"/>
    <property type="match status" value="1"/>
</dbReference>
<dbReference type="GO" id="GO:0005829">
    <property type="term" value="C:cytosol"/>
    <property type="evidence" value="ECO:0007669"/>
    <property type="project" value="GOC"/>
</dbReference>
<evidence type="ECO:0000256" key="4">
    <source>
        <dbReference type="ARBA" id="ARBA00022927"/>
    </source>
</evidence>
<evidence type="ECO:0000256" key="1">
    <source>
        <dbReference type="ARBA" id="ARBA00005945"/>
    </source>
</evidence>
<dbReference type="CDD" id="cd07394">
    <property type="entry name" value="MPP_Vps29"/>
    <property type="match status" value="1"/>
</dbReference>
<organism evidence="7 8">
    <name type="scientific">Blepharisma stoltei</name>
    <dbReference type="NCBI Taxonomy" id="1481888"/>
    <lineage>
        <taxon>Eukaryota</taxon>
        <taxon>Sar</taxon>
        <taxon>Alveolata</taxon>
        <taxon>Ciliophora</taxon>
        <taxon>Postciliodesmatophora</taxon>
        <taxon>Heterotrichea</taxon>
        <taxon>Heterotrichida</taxon>
        <taxon>Blepharismidae</taxon>
        <taxon>Blepharisma</taxon>
    </lineage>
</organism>
<dbReference type="InterPro" id="IPR000979">
    <property type="entry name" value="Phosphodiesterase_MJ0936/Vps29"/>
</dbReference>
<dbReference type="GO" id="GO:0031410">
    <property type="term" value="C:cytoplasmic vesicle"/>
    <property type="evidence" value="ECO:0007669"/>
    <property type="project" value="UniProtKB-ARBA"/>
</dbReference>
<dbReference type="InterPro" id="IPR029052">
    <property type="entry name" value="Metallo-depent_PP-like"/>
</dbReference>
<dbReference type="InterPro" id="IPR028661">
    <property type="entry name" value="Vps29"/>
</dbReference>
<evidence type="ECO:0000259" key="6">
    <source>
        <dbReference type="Pfam" id="PF12850"/>
    </source>
</evidence>
<gene>
    <name evidence="7" type="ORF">BSTOLATCC_MIC2644</name>
</gene>
<dbReference type="Proteomes" id="UP001162131">
    <property type="component" value="Unassembled WGS sequence"/>
</dbReference>
<reference evidence="7" key="1">
    <citation type="submission" date="2021-09" db="EMBL/GenBank/DDBJ databases">
        <authorList>
            <consortium name="AG Swart"/>
            <person name="Singh M."/>
            <person name="Singh A."/>
            <person name="Seah K."/>
            <person name="Emmerich C."/>
        </authorList>
    </citation>
    <scope>NUCLEOTIDE SEQUENCE</scope>
    <source>
        <strain evidence="7">ATCC30299</strain>
    </source>
</reference>
<evidence type="ECO:0000256" key="3">
    <source>
        <dbReference type="ARBA" id="ARBA00022448"/>
    </source>
</evidence>
<dbReference type="GO" id="GO:0015031">
    <property type="term" value="P:protein transport"/>
    <property type="evidence" value="ECO:0007669"/>
    <property type="project" value="UniProtKB-KW"/>
</dbReference>
<name>A0AAU9IN67_9CILI</name>
<dbReference type="GO" id="GO:0030904">
    <property type="term" value="C:retromer complex"/>
    <property type="evidence" value="ECO:0007669"/>
    <property type="project" value="InterPro"/>
</dbReference>